<dbReference type="Pfam" id="PF11074">
    <property type="entry name" value="DUF2779"/>
    <property type="match status" value="1"/>
</dbReference>
<organism evidence="2 3">
    <name type="scientific">Parvularcula lutaonensis</name>
    <dbReference type="NCBI Taxonomy" id="491923"/>
    <lineage>
        <taxon>Bacteria</taxon>
        <taxon>Pseudomonadati</taxon>
        <taxon>Pseudomonadota</taxon>
        <taxon>Alphaproteobacteria</taxon>
        <taxon>Parvularculales</taxon>
        <taxon>Parvularculaceae</taxon>
        <taxon>Parvularcula</taxon>
    </lineage>
</organism>
<dbReference type="RefSeq" id="WP_189577318.1">
    <property type="nucleotide sequence ID" value="NZ_BMXU01000006.1"/>
</dbReference>
<gene>
    <name evidence="2" type="ORF">ACFONP_05495</name>
</gene>
<evidence type="ECO:0000313" key="3">
    <source>
        <dbReference type="Proteomes" id="UP001595607"/>
    </source>
</evidence>
<dbReference type="EMBL" id="JBHRVA010000002">
    <property type="protein sequence ID" value="MFC3302183.1"/>
    <property type="molecule type" value="Genomic_DNA"/>
</dbReference>
<evidence type="ECO:0000313" key="2">
    <source>
        <dbReference type="EMBL" id="MFC3302183.1"/>
    </source>
</evidence>
<keyword evidence="3" id="KW-1185">Reference proteome</keyword>
<reference evidence="3" key="1">
    <citation type="journal article" date="2019" name="Int. J. Syst. Evol. Microbiol.">
        <title>The Global Catalogue of Microorganisms (GCM) 10K type strain sequencing project: providing services to taxonomists for standard genome sequencing and annotation.</title>
        <authorList>
            <consortium name="The Broad Institute Genomics Platform"/>
            <consortium name="The Broad Institute Genome Sequencing Center for Infectious Disease"/>
            <person name="Wu L."/>
            <person name="Ma J."/>
        </authorList>
    </citation>
    <scope>NUCLEOTIDE SEQUENCE [LARGE SCALE GENOMIC DNA]</scope>
    <source>
        <strain evidence="3">KCTC 22245</strain>
    </source>
</reference>
<comment type="caution">
    <text evidence="2">The sequence shown here is derived from an EMBL/GenBank/DDBJ whole genome shotgun (WGS) entry which is preliminary data.</text>
</comment>
<sequence length="471" mass="53612">MHLTKTDFIHFLQCPKSFWLQKNDPDNFPAGEFSTFQQKLVREGYEVERVVKQYFAGAPEREVSFQATFSTDDGLFARADVFEVKDDDRRILYEIKSSTSVKTDAKHNHLKDACFQMICAERTGTEISEVRLIHLNGDYTLDGEIDPEAILTFADITEDVRAIEQETAGEIDQALSMMAKDSIDRSGCTCRRKTRSNHCDSFKVFNSDIAEPSIFVLPRISVPKITELAANDIYSLADVPRDFHLSDGQRPVALAAWSGEPQIALDRIEAFLNGMEFPLYFFDYETFATAVPVIEGSKPHGHIPVQYSLHILEANGTLSHREYLARSMEPPRELVDHLGRDIGEEGSLVSWHASFEKTRNKELAKRYPDQADFLKRLNERMVDLEDVFKRDYVDIRFGGSTSIKKVLPVVCPHLSYEEQDVQDGASAMEAWQRMIAADNAEADQLLSYCKLDTFAMVEIYRFLRQLVDGAE</sequence>
<name>A0ABV7MAW4_9PROT</name>
<dbReference type="InterPro" id="IPR021301">
    <property type="entry name" value="DUF2779"/>
</dbReference>
<protein>
    <submittedName>
        <fullName evidence="2">DUF2779 domain-containing protein</fullName>
    </submittedName>
</protein>
<proteinExistence type="predicted"/>
<accession>A0ABV7MAW4</accession>
<dbReference type="Proteomes" id="UP001595607">
    <property type="component" value="Unassembled WGS sequence"/>
</dbReference>
<feature type="domain" description="DUF2779" evidence="1">
    <location>
        <begin position="280"/>
        <end position="402"/>
    </location>
</feature>
<dbReference type="InterPro" id="IPR011604">
    <property type="entry name" value="PDDEXK-like_dom_sf"/>
</dbReference>
<dbReference type="Gene3D" id="3.90.320.10">
    <property type="match status" value="1"/>
</dbReference>
<evidence type="ECO:0000259" key="1">
    <source>
        <dbReference type="Pfam" id="PF11074"/>
    </source>
</evidence>